<evidence type="ECO:0000313" key="2">
    <source>
        <dbReference type="Proteomes" id="UP001283361"/>
    </source>
</evidence>
<dbReference type="SMART" id="SM00248">
    <property type="entry name" value="ANK"/>
    <property type="match status" value="2"/>
</dbReference>
<dbReference type="InterPro" id="IPR036770">
    <property type="entry name" value="Ankyrin_rpt-contain_sf"/>
</dbReference>
<organism evidence="1 2">
    <name type="scientific">Elysia crispata</name>
    <name type="common">lettuce slug</name>
    <dbReference type="NCBI Taxonomy" id="231223"/>
    <lineage>
        <taxon>Eukaryota</taxon>
        <taxon>Metazoa</taxon>
        <taxon>Spiralia</taxon>
        <taxon>Lophotrochozoa</taxon>
        <taxon>Mollusca</taxon>
        <taxon>Gastropoda</taxon>
        <taxon>Heterobranchia</taxon>
        <taxon>Euthyneura</taxon>
        <taxon>Panpulmonata</taxon>
        <taxon>Sacoglossa</taxon>
        <taxon>Placobranchoidea</taxon>
        <taxon>Plakobranchidae</taxon>
        <taxon>Elysia</taxon>
    </lineage>
</organism>
<dbReference type="AlphaFoldDB" id="A0AAE0YKS7"/>
<gene>
    <name evidence="1" type="ORF">RRG08_000910</name>
</gene>
<proteinExistence type="predicted"/>
<dbReference type="Gene3D" id="1.25.40.20">
    <property type="entry name" value="Ankyrin repeat-containing domain"/>
    <property type="match status" value="1"/>
</dbReference>
<dbReference type="InterPro" id="IPR002110">
    <property type="entry name" value="Ankyrin_rpt"/>
</dbReference>
<dbReference type="SUPFAM" id="SSF48403">
    <property type="entry name" value="Ankyrin repeat"/>
    <property type="match status" value="1"/>
</dbReference>
<keyword evidence="2" id="KW-1185">Reference proteome</keyword>
<sequence length="279" mass="30938">MPGLGPFFDTCPGLKMCESHMISRLHPQTQDLVIKAVEKLDCDLLLSIVPDSSHQLRLTPEVMRTAFSVAVDSLVRSGKVGVHAARMIYLLRNLGAHINLQDEKGNTPLMSYLRQTSADDEVIEAFLRCNADLYVQNKEGESPLEYVMATNSISRSVRAIFTRYVPGIWEAVSKDDAMTVRKLINEWCRVDVQMGGKTLLHLALETGTESIIRVISGIRPSMEFAHSVLAGDTQKVEIMLDLKLKININFRNLPPPGFLLVPTFDPRHIAGLKAGAGTK</sequence>
<accession>A0AAE0YKS7</accession>
<dbReference type="EMBL" id="JAWDGP010006002">
    <property type="protein sequence ID" value="KAK3748678.1"/>
    <property type="molecule type" value="Genomic_DNA"/>
</dbReference>
<name>A0AAE0YKS7_9GAST</name>
<evidence type="ECO:0000313" key="1">
    <source>
        <dbReference type="EMBL" id="KAK3748678.1"/>
    </source>
</evidence>
<comment type="caution">
    <text evidence="1">The sequence shown here is derived from an EMBL/GenBank/DDBJ whole genome shotgun (WGS) entry which is preliminary data.</text>
</comment>
<reference evidence="1" key="1">
    <citation type="journal article" date="2023" name="G3 (Bethesda)">
        <title>A reference genome for the long-term kleptoplast-retaining sea slug Elysia crispata morphotype clarki.</title>
        <authorList>
            <person name="Eastman K.E."/>
            <person name="Pendleton A.L."/>
            <person name="Shaikh M.A."/>
            <person name="Suttiyut T."/>
            <person name="Ogas R."/>
            <person name="Tomko P."/>
            <person name="Gavelis G."/>
            <person name="Widhalm J.R."/>
            <person name="Wisecaver J.H."/>
        </authorList>
    </citation>
    <scope>NUCLEOTIDE SEQUENCE</scope>
    <source>
        <strain evidence="1">ECLA1</strain>
    </source>
</reference>
<protein>
    <submittedName>
        <fullName evidence="1">Uncharacterized protein</fullName>
    </submittedName>
</protein>
<dbReference type="Proteomes" id="UP001283361">
    <property type="component" value="Unassembled WGS sequence"/>
</dbReference>